<dbReference type="SUPFAM" id="SSF52499">
    <property type="entry name" value="Isochorismatase-like hydrolases"/>
    <property type="match status" value="1"/>
</dbReference>
<accession>T1CAR5</accession>
<evidence type="ECO:0000259" key="2">
    <source>
        <dbReference type="Pfam" id="PF00857"/>
    </source>
</evidence>
<dbReference type="InterPro" id="IPR000868">
    <property type="entry name" value="Isochorismatase-like_dom"/>
</dbReference>
<dbReference type="PANTHER" id="PTHR43540:SF6">
    <property type="entry name" value="ISOCHORISMATASE-LIKE DOMAIN-CONTAINING PROTEIN"/>
    <property type="match status" value="1"/>
</dbReference>
<name>T1CAR5_9ZZZZ</name>
<dbReference type="EMBL" id="AUZY01000229">
    <property type="protein sequence ID" value="EQD79252.1"/>
    <property type="molecule type" value="Genomic_DNA"/>
</dbReference>
<dbReference type="InterPro" id="IPR050272">
    <property type="entry name" value="Isochorismatase-like_hydrls"/>
</dbReference>
<dbReference type="AlphaFoldDB" id="T1CAR5"/>
<organism evidence="3">
    <name type="scientific">mine drainage metagenome</name>
    <dbReference type="NCBI Taxonomy" id="410659"/>
    <lineage>
        <taxon>unclassified sequences</taxon>
        <taxon>metagenomes</taxon>
        <taxon>ecological metagenomes</taxon>
    </lineage>
</organism>
<evidence type="ECO:0000256" key="1">
    <source>
        <dbReference type="ARBA" id="ARBA00022801"/>
    </source>
</evidence>
<feature type="non-terminal residue" evidence="3">
    <location>
        <position position="121"/>
    </location>
</feature>
<keyword evidence="1 3" id="KW-0378">Hydrolase</keyword>
<evidence type="ECO:0000313" key="3">
    <source>
        <dbReference type="EMBL" id="EQD79252.1"/>
    </source>
</evidence>
<sequence>MTGTGSGIAVIVVDLVNDFVSGKFGNDRAREVAENTGKFLKKLNGRYPVIFTLDTHVHGDPEFKVWGEHCLAGTAGSDLDSSLDGIYGYRIRKHHYDSFYDSDLDGILRMHRVSHVYLSGI</sequence>
<dbReference type="PANTHER" id="PTHR43540">
    <property type="entry name" value="PEROXYUREIDOACRYLATE/UREIDOACRYLATE AMIDOHYDROLASE-RELATED"/>
    <property type="match status" value="1"/>
</dbReference>
<reference evidence="3" key="1">
    <citation type="submission" date="2013-08" db="EMBL/GenBank/DDBJ databases">
        <authorList>
            <person name="Mendez C."/>
            <person name="Richter M."/>
            <person name="Ferrer M."/>
            <person name="Sanchez J."/>
        </authorList>
    </citation>
    <scope>NUCLEOTIDE SEQUENCE</scope>
</reference>
<reference evidence="3" key="2">
    <citation type="journal article" date="2014" name="ISME J.">
        <title>Microbial stratification in low pH oxic and suboxic macroscopic growths along an acid mine drainage.</title>
        <authorList>
            <person name="Mendez-Garcia C."/>
            <person name="Mesa V."/>
            <person name="Sprenger R.R."/>
            <person name="Richter M."/>
            <person name="Diez M.S."/>
            <person name="Solano J."/>
            <person name="Bargiela R."/>
            <person name="Golyshina O.V."/>
            <person name="Manteca A."/>
            <person name="Ramos J.L."/>
            <person name="Gallego J.R."/>
            <person name="Llorente I."/>
            <person name="Martins Dos Santos V.A."/>
            <person name="Jensen O.N."/>
            <person name="Pelaez A.I."/>
            <person name="Sanchez J."/>
            <person name="Ferrer M."/>
        </authorList>
    </citation>
    <scope>NUCLEOTIDE SEQUENCE</scope>
</reference>
<dbReference type="InterPro" id="IPR036380">
    <property type="entry name" value="Isochorismatase-like_sf"/>
</dbReference>
<protein>
    <submittedName>
        <fullName evidence="3">Isochorismatase hydrolase</fullName>
    </submittedName>
</protein>
<dbReference type="CDD" id="cd00431">
    <property type="entry name" value="cysteine_hydrolases"/>
    <property type="match status" value="1"/>
</dbReference>
<comment type="caution">
    <text evidence="3">The sequence shown here is derived from an EMBL/GenBank/DDBJ whole genome shotgun (WGS) entry which is preliminary data.</text>
</comment>
<feature type="domain" description="Isochorismatase-like" evidence="2">
    <location>
        <begin position="9"/>
        <end position="121"/>
    </location>
</feature>
<dbReference type="Pfam" id="PF00857">
    <property type="entry name" value="Isochorismatase"/>
    <property type="match status" value="1"/>
</dbReference>
<dbReference type="GO" id="GO:0016787">
    <property type="term" value="F:hydrolase activity"/>
    <property type="evidence" value="ECO:0007669"/>
    <property type="project" value="UniProtKB-KW"/>
</dbReference>
<proteinExistence type="predicted"/>
<dbReference type="Gene3D" id="3.40.50.850">
    <property type="entry name" value="Isochorismatase-like"/>
    <property type="match status" value="1"/>
</dbReference>
<gene>
    <name evidence="3" type="ORF">B1B_00301</name>
</gene>